<evidence type="ECO:0000259" key="1">
    <source>
        <dbReference type="Pfam" id="PF13628"/>
    </source>
</evidence>
<dbReference type="Proteomes" id="UP000321405">
    <property type="component" value="Unassembled WGS sequence"/>
</dbReference>
<evidence type="ECO:0000313" key="2">
    <source>
        <dbReference type="EMBL" id="GEL02283.1"/>
    </source>
</evidence>
<accession>A0A511BR29</accession>
<dbReference type="Pfam" id="PF13628">
    <property type="entry name" value="DUF4142"/>
    <property type="match status" value="1"/>
</dbReference>
<feature type="domain" description="DUF4142" evidence="1">
    <location>
        <begin position="32"/>
        <end position="154"/>
    </location>
</feature>
<dbReference type="EMBL" id="BJVC01000002">
    <property type="protein sequence ID" value="GEL02283.1"/>
    <property type="molecule type" value="Genomic_DNA"/>
</dbReference>
<comment type="caution">
    <text evidence="2">The sequence shown here is derived from an EMBL/GenBank/DDBJ whole genome shotgun (WGS) entry which is preliminary data.</text>
</comment>
<reference evidence="2 3" key="1">
    <citation type="submission" date="2019-07" db="EMBL/GenBank/DDBJ databases">
        <title>Whole genome shotgun sequence of Swaminathania salitolerans NBRC 104436.</title>
        <authorList>
            <person name="Hosoyama A."/>
            <person name="Uohara A."/>
            <person name="Ohji S."/>
            <person name="Ichikawa N."/>
        </authorList>
    </citation>
    <scope>NUCLEOTIDE SEQUENCE [LARGE SCALE GENOMIC DNA]</scope>
    <source>
        <strain evidence="2 3">NBRC 104436</strain>
    </source>
</reference>
<gene>
    <name evidence="2" type="ORF">SSA02_14460</name>
</gene>
<keyword evidence="3" id="KW-1185">Reference proteome</keyword>
<dbReference type="InterPro" id="IPR012347">
    <property type="entry name" value="Ferritin-like"/>
</dbReference>
<evidence type="ECO:0000313" key="3">
    <source>
        <dbReference type="Proteomes" id="UP000321405"/>
    </source>
</evidence>
<dbReference type="AlphaFoldDB" id="A0A511BR29"/>
<dbReference type="InterPro" id="IPR025419">
    <property type="entry name" value="DUF4142"/>
</dbReference>
<protein>
    <recommendedName>
        <fullName evidence="1">DUF4142 domain-containing protein</fullName>
    </recommendedName>
</protein>
<proteinExistence type="predicted"/>
<sequence length="181" mass="19584">MIGAATLLLCACTPDYPKLPPLPAKAAPFSTADAAFLQQANEHDLTEAAMAKLADDHARSSDVKALGARSATDYEAHRKTLASLADKHGLALTDTLMAKDQERVDRLSGLHGRAFDRAYVEAMEREAKSVQPVITTTYTTTKDSDVKAAATAMQKLDQRSISSAYSWLPQLSTRKYGKSAR</sequence>
<name>A0A511BR29_9PROT</name>
<dbReference type="Gene3D" id="1.20.1260.10">
    <property type="match status" value="1"/>
</dbReference>
<organism evidence="2 3">
    <name type="scientific">Swaminathania salitolerans</name>
    <dbReference type="NCBI Taxonomy" id="182838"/>
    <lineage>
        <taxon>Bacteria</taxon>
        <taxon>Pseudomonadati</taxon>
        <taxon>Pseudomonadota</taxon>
        <taxon>Alphaproteobacteria</taxon>
        <taxon>Acetobacterales</taxon>
        <taxon>Acetobacteraceae</taxon>
        <taxon>Swaminathania</taxon>
    </lineage>
</organism>